<sequence length="257" mass="30494">MIKMFNFIAFFTIIRREFFRIIRIWPQTVLPPIITIFLYFIIFGKILGLKVGYMSGYKYIQYIIPGLLMMSIISSAYANVSSSFFSSKFQKYIEELLISPISFFVLINGFIFGGVIRAFFIFNGVCFFVFFLNEFYFYNFYFLIFVFFLTSLLFSLFGLFNAILAKKFDDISLVPTFVLTPLIYFSGIFFSLDLLPKVLKIIVYLNPMFYLVNIFRYSFLGISEVNIFYSVFLIFLVIFFMYIFCLYFLYSGFVIKR</sequence>
<evidence type="ECO:0000256" key="1">
    <source>
        <dbReference type="ARBA" id="ARBA00004141"/>
    </source>
</evidence>
<dbReference type="EMBL" id="LR794158">
    <property type="protein sequence ID" value="CAB3976473.1"/>
    <property type="molecule type" value="Genomic_DNA"/>
</dbReference>
<keyword evidence="9" id="KW-1185">Reference proteome</keyword>
<evidence type="ECO:0000256" key="6">
    <source>
        <dbReference type="RuleBase" id="RU361157"/>
    </source>
</evidence>
<organism evidence="8 9">
    <name type="scientific">Candidatus Azoamicus ciliaticola</name>
    <dbReference type="NCBI Taxonomy" id="2652803"/>
    <lineage>
        <taxon>Bacteria</taxon>
        <taxon>Pseudomonadati</taxon>
        <taxon>Pseudomonadota</taxon>
        <taxon>Gammaproteobacteria</taxon>
        <taxon>Candidatus Azoamicaceae</taxon>
        <taxon>Candidatus Azoamicus</taxon>
    </lineage>
</organism>
<dbReference type="InterPro" id="IPR013525">
    <property type="entry name" value="ABC2_TM"/>
</dbReference>
<keyword evidence="4 6" id="KW-1133">Transmembrane helix</keyword>
<dbReference type="PIRSF" id="PIRSF006648">
    <property type="entry name" value="DrrB"/>
    <property type="match status" value="1"/>
</dbReference>
<comment type="subcellular location">
    <subcellularLocation>
        <location evidence="6">Cell inner membrane</location>
        <topology evidence="6">Multi-pass membrane protein</topology>
    </subcellularLocation>
    <subcellularLocation>
        <location evidence="1">Membrane</location>
        <topology evidence="1">Multi-pass membrane protein</topology>
    </subcellularLocation>
</comment>
<dbReference type="InterPro" id="IPR047817">
    <property type="entry name" value="ABC2_TM_bact-type"/>
</dbReference>
<dbReference type="PANTHER" id="PTHR43332">
    <property type="entry name" value="INNER MEMBRANE TRANSPORT PERMEASE YADH-RELATED"/>
    <property type="match status" value="1"/>
</dbReference>
<comment type="similarity">
    <text evidence="2 6">Belongs to the ABC-2 integral membrane protein family.</text>
</comment>
<evidence type="ECO:0000256" key="3">
    <source>
        <dbReference type="ARBA" id="ARBA00022692"/>
    </source>
</evidence>
<dbReference type="GO" id="GO:0140359">
    <property type="term" value="F:ABC-type transporter activity"/>
    <property type="evidence" value="ECO:0007669"/>
    <property type="project" value="InterPro"/>
</dbReference>
<evidence type="ECO:0000256" key="5">
    <source>
        <dbReference type="ARBA" id="ARBA00023136"/>
    </source>
</evidence>
<keyword evidence="6" id="KW-0813">Transport</keyword>
<dbReference type="KEGG" id="acil:ESZ_00283"/>
<dbReference type="NCBIfam" id="NF011648">
    <property type="entry name" value="PRK15066.1"/>
    <property type="match status" value="1"/>
</dbReference>
<feature type="transmembrane region" description="Helical" evidence="6">
    <location>
        <begin position="138"/>
        <end position="164"/>
    </location>
</feature>
<proteinExistence type="inferred from homology"/>
<name>A0A6J5JYQ5_9GAMM</name>
<evidence type="ECO:0000256" key="4">
    <source>
        <dbReference type="ARBA" id="ARBA00022989"/>
    </source>
</evidence>
<feature type="transmembrane region" description="Helical" evidence="6">
    <location>
        <begin position="198"/>
        <end position="215"/>
    </location>
</feature>
<evidence type="ECO:0000313" key="8">
    <source>
        <dbReference type="EMBL" id="CAB3976473.1"/>
    </source>
</evidence>
<accession>A0A6J5JYQ5</accession>
<dbReference type="RefSeq" id="WP_176605000.1">
    <property type="nucleotide sequence ID" value="NZ_LR794158.1"/>
</dbReference>
<reference evidence="8 9" key="1">
    <citation type="submission" date="2020-04" db="EMBL/GenBank/DDBJ databases">
        <authorList>
            <person name="Graf S J."/>
        </authorList>
    </citation>
    <scope>NUCLEOTIDE SEQUENCE [LARGE SCALE GENOMIC DNA]</scope>
    <source>
        <strain evidence="8">1</strain>
    </source>
</reference>
<keyword evidence="5 6" id="KW-0472">Membrane</keyword>
<protein>
    <recommendedName>
        <fullName evidence="6">Transport permease protein</fullName>
    </recommendedName>
</protein>
<feature type="transmembrane region" description="Helical" evidence="6">
    <location>
        <begin position="21"/>
        <end position="47"/>
    </location>
</feature>
<feature type="domain" description="ABC transmembrane type-2" evidence="7">
    <location>
        <begin position="23"/>
        <end position="252"/>
    </location>
</feature>
<feature type="transmembrane region" description="Helical" evidence="6">
    <location>
        <begin position="59"/>
        <end position="80"/>
    </location>
</feature>
<feature type="transmembrane region" description="Helical" evidence="6">
    <location>
        <begin position="227"/>
        <end position="250"/>
    </location>
</feature>
<keyword evidence="3 6" id="KW-0812">Transmembrane</keyword>
<dbReference type="GO" id="GO:0043190">
    <property type="term" value="C:ATP-binding cassette (ABC) transporter complex"/>
    <property type="evidence" value="ECO:0007669"/>
    <property type="project" value="InterPro"/>
</dbReference>
<gene>
    <name evidence="8" type="primary">yadH</name>
    <name evidence="8" type="ORF">ESZ_00283</name>
</gene>
<evidence type="ECO:0000259" key="7">
    <source>
        <dbReference type="PROSITE" id="PS51012"/>
    </source>
</evidence>
<feature type="transmembrane region" description="Helical" evidence="6">
    <location>
        <begin position="171"/>
        <end position="192"/>
    </location>
</feature>
<dbReference type="InterPro" id="IPR000412">
    <property type="entry name" value="ABC_2_transport"/>
</dbReference>
<evidence type="ECO:0000256" key="2">
    <source>
        <dbReference type="ARBA" id="ARBA00007783"/>
    </source>
</evidence>
<dbReference type="AlphaFoldDB" id="A0A6J5JYQ5"/>
<feature type="transmembrane region" description="Helical" evidence="6">
    <location>
        <begin position="101"/>
        <end position="132"/>
    </location>
</feature>
<keyword evidence="6" id="KW-1003">Cell membrane</keyword>
<dbReference type="Proteomes" id="UP000509549">
    <property type="component" value="Chromosome"/>
</dbReference>
<dbReference type="InterPro" id="IPR052522">
    <property type="entry name" value="ABC-2_transport_permease"/>
</dbReference>
<dbReference type="Pfam" id="PF01061">
    <property type="entry name" value="ABC2_membrane"/>
    <property type="match status" value="1"/>
</dbReference>
<evidence type="ECO:0000313" key="9">
    <source>
        <dbReference type="Proteomes" id="UP000509549"/>
    </source>
</evidence>
<dbReference type="PANTHER" id="PTHR43332:SF2">
    <property type="entry name" value="INNER MEMBRANE TRANSPORT PERMEASE YADH"/>
    <property type="match status" value="1"/>
</dbReference>
<dbReference type="PROSITE" id="PS51012">
    <property type="entry name" value="ABC_TM2"/>
    <property type="match status" value="1"/>
</dbReference>